<comment type="caution">
    <text evidence="1">The sequence shown here is derived from an EMBL/GenBank/DDBJ whole genome shotgun (WGS) entry which is preliminary data.</text>
</comment>
<sequence>MALTVKLPTPAGALETYTVRGSAPVKPAAGVKFNRIAYSAAHVVADPLAAIDPWLQAAVDWDATIAYRQRLWSLGLGVAEAMDTAQRGMGLDWPTSLELIRRSLDAARDVPGALVASGCGTDHLAPENAKTVDDVIRAYEEQMAAIEKLGGKLIVMASRALARVATSPADYEKVYGRILSQAKQPVVLHWLGDMFDPALAGYWGTKDVDAAMDTAVGIIAAHASKVDGIKISLLDKDKEIAMRRRLPAGVRMYTGDDFNYAELIAGDAFGSEPTHGKSDALLGIFDAIAPAASAALGELAQGNIEKFHAILGPTVPLSRHIFAAPTRFYKTGVVFMAWLNGHQKHFTMVGGQQSTRSLQHFAELFRLADAANLLEQPELAVRRMNTLLALHGIEG</sequence>
<dbReference type="InterPro" id="IPR013785">
    <property type="entry name" value="Aldolase_TIM"/>
</dbReference>
<dbReference type="Gene3D" id="3.20.20.70">
    <property type="entry name" value="Aldolase class I"/>
    <property type="match status" value="1"/>
</dbReference>
<proteinExistence type="predicted"/>
<evidence type="ECO:0000313" key="1">
    <source>
        <dbReference type="EMBL" id="TWO72797.1"/>
    </source>
</evidence>
<dbReference type="Pfam" id="PF06187">
    <property type="entry name" value="DUF993"/>
    <property type="match status" value="1"/>
</dbReference>
<gene>
    <name evidence="1" type="ORF">FN976_04495</name>
</gene>
<accession>A0A562ZWQ8</accession>
<dbReference type="EMBL" id="VOBQ01000003">
    <property type="protein sequence ID" value="TWO72797.1"/>
    <property type="molecule type" value="Genomic_DNA"/>
</dbReference>
<dbReference type="Proteomes" id="UP000318199">
    <property type="component" value="Unassembled WGS sequence"/>
</dbReference>
<evidence type="ECO:0000313" key="2">
    <source>
        <dbReference type="Proteomes" id="UP000318199"/>
    </source>
</evidence>
<dbReference type="InterPro" id="IPR009334">
    <property type="entry name" value="DUF993"/>
</dbReference>
<dbReference type="SUPFAM" id="SSF51569">
    <property type="entry name" value="Aldolase"/>
    <property type="match status" value="1"/>
</dbReference>
<dbReference type="OrthoDB" id="9805272at2"/>
<keyword evidence="2" id="KW-1185">Reference proteome</keyword>
<dbReference type="AlphaFoldDB" id="A0A562ZWQ8"/>
<reference evidence="1 2" key="1">
    <citation type="submission" date="2019-07" db="EMBL/GenBank/DDBJ databases">
        <title>Caenimonas sedimenti sp. nov., isolated from activated sludge.</title>
        <authorList>
            <person name="Xu J."/>
        </authorList>
    </citation>
    <scope>NUCLEOTIDE SEQUENCE [LARGE SCALE GENOMIC DNA]</scope>
    <source>
        <strain evidence="1 2">HX-9-20</strain>
    </source>
</reference>
<dbReference type="RefSeq" id="WP_145891405.1">
    <property type="nucleotide sequence ID" value="NZ_VOBQ01000003.1"/>
</dbReference>
<organism evidence="1 2">
    <name type="scientific">Caenimonas sedimenti</name>
    <dbReference type="NCBI Taxonomy" id="2596921"/>
    <lineage>
        <taxon>Bacteria</taxon>
        <taxon>Pseudomonadati</taxon>
        <taxon>Pseudomonadota</taxon>
        <taxon>Betaproteobacteria</taxon>
        <taxon>Burkholderiales</taxon>
        <taxon>Comamonadaceae</taxon>
        <taxon>Caenimonas</taxon>
    </lineage>
</organism>
<name>A0A562ZWQ8_9BURK</name>
<protein>
    <submittedName>
        <fullName evidence="1">Dihydrodipicolinate synthase family protein</fullName>
    </submittedName>
</protein>